<proteinExistence type="predicted"/>
<protein>
    <submittedName>
        <fullName evidence="3">Uncharacterized protein</fullName>
    </submittedName>
</protein>
<feature type="compositionally biased region" description="Basic and acidic residues" evidence="1">
    <location>
        <begin position="403"/>
        <end position="416"/>
    </location>
</feature>
<sequence length="764" mass="85171">MSVPENLVLTSASFRSDLGNKLVTVYQKGKGMKNARRKKRSGSTSATIKEIARKADSKASEADVTFFMFDAGKVMDASYVVSVMNRLSTSEMTTFTRPYAILSAPKRAIVPVTTTVAATPIKWWIIPAVICPILLIIIIILLVCWRWKRGAPKSKVEPDTIRMLDTDKRKPVYGFDVARYTEPGVSGMKTTAFMTRSPTSDVDDEEAAVKPDKSRLRGRGGRRRRRERGIRHAYRKYTGLNKRKNPAKPPSATEKLPPSHRDLWSLLNWTAKKTVSSPRDSESEPESVAQPEQTRHSAAQVPTVAVMSEASGPPRYPPVRFRSSVHPARAYPLKCQADISCWSESRGKVPPSEDDSTRGRRRKGKVTKRELEQRADLERQKNKQRLRDRKRDASYSPRAAVPVERKAWDRAQHDFDDVLEEEEAERVITGKKRKTRRRRPPSSSVATDEEGVPHLKSYRKLKSPKTASSASTRGRGKKRGKLADSVSNASSDDESEIDMTETRRRMHAMLDDAFSVFGPQFSKQLGRDPEGQPAHPEVRPEAYPATLARPAVIPRYIGGQPALPEPPPAHGRATEPTARQRRRVQPAMPGYPAGMPQTPIGMPGYPGRPPMRPPIVTRDPIVVWDPADRQRILNQRAPPPTYAYRDPSGQNLYITSVQQQRDDMGGLVWSPYAAEDSMDALYPDLAQANYPGALGTSPPKDTSFLSYLQAAPPHDTVLNMSANSTLDQRGATLGQSPQPLIKSIKDELFRLSQGASRKTPITEL</sequence>
<comment type="caution">
    <text evidence="3">The sequence shown here is derived from an EMBL/GenBank/DDBJ whole genome shotgun (WGS) entry which is preliminary data.</text>
</comment>
<dbReference type="EMBL" id="MU826830">
    <property type="protein sequence ID" value="KAJ7373639.1"/>
    <property type="molecule type" value="Genomic_DNA"/>
</dbReference>
<feature type="region of interest" description="Disordered" evidence="1">
    <location>
        <begin position="344"/>
        <end position="504"/>
    </location>
</feature>
<keyword evidence="2" id="KW-0472">Membrane</keyword>
<dbReference type="Pfam" id="PF12877">
    <property type="entry name" value="KIAA1549"/>
    <property type="match status" value="1"/>
</dbReference>
<evidence type="ECO:0000313" key="4">
    <source>
        <dbReference type="Proteomes" id="UP001163046"/>
    </source>
</evidence>
<evidence type="ECO:0000256" key="1">
    <source>
        <dbReference type="SAM" id="MobiDB-lite"/>
    </source>
</evidence>
<feature type="region of interest" description="Disordered" evidence="1">
    <location>
        <begin position="561"/>
        <end position="582"/>
    </location>
</feature>
<keyword evidence="2" id="KW-0812">Transmembrane</keyword>
<keyword evidence="2" id="KW-1133">Transmembrane helix</keyword>
<evidence type="ECO:0000256" key="2">
    <source>
        <dbReference type="SAM" id="Phobius"/>
    </source>
</evidence>
<evidence type="ECO:0000313" key="3">
    <source>
        <dbReference type="EMBL" id="KAJ7373639.1"/>
    </source>
</evidence>
<keyword evidence="4" id="KW-1185">Reference proteome</keyword>
<dbReference type="AlphaFoldDB" id="A0A9W9Z3F8"/>
<dbReference type="InterPro" id="IPR024606">
    <property type="entry name" value="KIAA1549"/>
</dbReference>
<accession>A0A9W9Z3F8</accession>
<dbReference type="PANTHER" id="PTHR21590:SF6">
    <property type="entry name" value="SEA DOMAIN-CONTAINING PROTEIN"/>
    <property type="match status" value="1"/>
</dbReference>
<organism evidence="3 4">
    <name type="scientific">Desmophyllum pertusum</name>
    <dbReference type="NCBI Taxonomy" id="174260"/>
    <lineage>
        <taxon>Eukaryota</taxon>
        <taxon>Metazoa</taxon>
        <taxon>Cnidaria</taxon>
        <taxon>Anthozoa</taxon>
        <taxon>Hexacorallia</taxon>
        <taxon>Scleractinia</taxon>
        <taxon>Caryophylliina</taxon>
        <taxon>Caryophylliidae</taxon>
        <taxon>Desmophyllum</taxon>
    </lineage>
</organism>
<gene>
    <name evidence="3" type="ORF">OS493_011248</name>
</gene>
<feature type="region of interest" description="Disordered" evidence="1">
    <location>
        <begin position="195"/>
        <end position="260"/>
    </location>
</feature>
<dbReference type="PANTHER" id="PTHR21590">
    <property type="entry name" value="SEA DOMAIN-CONTAINING PROTEIN"/>
    <property type="match status" value="1"/>
</dbReference>
<dbReference type="OrthoDB" id="6022760at2759"/>
<feature type="compositionally biased region" description="Basic and acidic residues" evidence="1">
    <location>
        <begin position="367"/>
        <end position="381"/>
    </location>
</feature>
<feature type="compositionally biased region" description="Basic residues" evidence="1">
    <location>
        <begin position="216"/>
        <end position="246"/>
    </location>
</feature>
<reference evidence="3" key="1">
    <citation type="submission" date="2023-01" db="EMBL/GenBank/DDBJ databases">
        <title>Genome assembly of the deep-sea coral Lophelia pertusa.</title>
        <authorList>
            <person name="Herrera S."/>
            <person name="Cordes E."/>
        </authorList>
    </citation>
    <scope>NUCLEOTIDE SEQUENCE</scope>
    <source>
        <strain evidence="3">USNM1676648</strain>
        <tissue evidence="3">Polyp</tissue>
    </source>
</reference>
<name>A0A9W9Z3F8_9CNID</name>
<feature type="region of interest" description="Disordered" evidence="1">
    <location>
        <begin position="520"/>
        <end position="544"/>
    </location>
</feature>
<dbReference type="Proteomes" id="UP001163046">
    <property type="component" value="Unassembled WGS sequence"/>
</dbReference>
<feature type="region of interest" description="Disordered" evidence="1">
    <location>
        <begin position="274"/>
        <end position="300"/>
    </location>
</feature>
<feature type="compositionally biased region" description="Basic residues" evidence="1">
    <location>
        <begin position="429"/>
        <end position="440"/>
    </location>
</feature>
<feature type="compositionally biased region" description="Basic and acidic residues" evidence="1">
    <location>
        <begin position="525"/>
        <end position="540"/>
    </location>
</feature>
<feature type="transmembrane region" description="Helical" evidence="2">
    <location>
        <begin position="123"/>
        <end position="145"/>
    </location>
</feature>